<dbReference type="Proteomes" id="UP000499080">
    <property type="component" value="Unassembled WGS sequence"/>
</dbReference>
<sequence length="50" mass="5460">MISRSPLPRPVNSCASLGFSGTWNSPQLIGFQPMVHVPLGLPVRVTSKWL</sequence>
<evidence type="ECO:0000313" key="2">
    <source>
        <dbReference type="Proteomes" id="UP000499080"/>
    </source>
</evidence>
<dbReference type="AlphaFoldDB" id="A0A4Y2MPS3"/>
<accession>A0A4Y2MPS3</accession>
<evidence type="ECO:0000313" key="1">
    <source>
        <dbReference type="EMBL" id="GBN28549.1"/>
    </source>
</evidence>
<comment type="caution">
    <text evidence="1">The sequence shown here is derived from an EMBL/GenBank/DDBJ whole genome shotgun (WGS) entry which is preliminary data.</text>
</comment>
<proteinExistence type="predicted"/>
<protein>
    <submittedName>
        <fullName evidence="1">Uncharacterized protein</fullName>
    </submittedName>
</protein>
<gene>
    <name evidence="1" type="ORF">AVEN_202677_1</name>
</gene>
<dbReference type="EMBL" id="BGPR01007656">
    <property type="protein sequence ID" value="GBN28549.1"/>
    <property type="molecule type" value="Genomic_DNA"/>
</dbReference>
<reference evidence="1 2" key="1">
    <citation type="journal article" date="2019" name="Sci. Rep.">
        <title>Orb-weaving spider Araneus ventricosus genome elucidates the spidroin gene catalogue.</title>
        <authorList>
            <person name="Kono N."/>
            <person name="Nakamura H."/>
            <person name="Ohtoshi R."/>
            <person name="Moran D.A.P."/>
            <person name="Shinohara A."/>
            <person name="Yoshida Y."/>
            <person name="Fujiwara M."/>
            <person name="Mori M."/>
            <person name="Tomita M."/>
            <person name="Arakawa K."/>
        </authorList>
    </citation>
    <scope>NUCLEOTIDE SEQUENCE [LARGE SCALE GENOMIC DNA]</scope>
</reference>
<keyword evidence="2" id="KW-1185">Reference proteome</keyword>
<organism evidence="1 2">
    <name type="scientific">Araneus ventricosus</name>
    <name type="common">Orbweaver spider</name>
    <name type="synonym">Epeira ventricosa</name>
    <dbReference type="NCBI Taxonomy" id="182803"/>
    <lineage>
        <taxon>Eukaryota</taxon>
        <taxon>Metazoa</taxon>
        <taxon>Ecdysozoa</taxon>
        <taxon>Arthropoda</taxon>
        <taxon>Chelicerata</taxon>
        <taxon>Arachnida</taxon>
        <taxon>Araneae</taxon>
        <taxon>Araneomorphae</taxon>
        <taxon>Entelegynae</taxon>
        <taxon>Araneoidea</taxon>
        <taxon>Araneidae</taxon>
        <taxon>Araneus</taxon>
    </lineage>
</organism>
<name>A0A4Y2MPS3_ARAVE</name>
<feature type="non-terminal residue" evidence="1">
    <location>
        <position position="50"/>
    </location>
</feature>